<dbReference type="Proteomes" id="UP000247498">
    <property type="component" value="Unassembled WGS sequence"/>
</dbReference>
<dbReference type="AlphaFoldDB" id="A0A2V0PED9"/>
<sequence length="230" mass="23658">MDAGEAGLETFPPRASAARQPRLLAALEAQLRDALGAATRASAGGELCMALHAHAEAFDAFIQGFPAPYRPFLSSIKSTFDAAVSGGVTCGMGNLDLRERLRESRLAERAAVRAERARIIDAGGEARRALHARIAAARLRQSRAAEQAARARKDAAAALDAAALASQRLASCREAAARLAAAAAAEAAWEARPVAAALCALEAGPLGTQEEQDLAAELAAAAGGLAELRA</sequence>
<evidence type="ECO:0000313" key="2">
    <source>
        <dbReference type="Proteomes" id="UP000247498"/>
    </source>
</evidence>
<accession>A0A2V0PED9</accession>
<dbReference type="InParanoid" id="A0A2V0PED9"/>
<organism evidence="1 2">
    <name type="scientific">Raphidocelis subcapitata</name>
    <dbReference type="NCBI Taxonomy" id="307507"/>
    <lineage>
        <taxon>Eukaryota</taxon>
        <taxon>Viridiplantae</taxon>
        <taxon>Chlorophyta</taxon>
        <taxon>core chlorophytes</taxon>
        <taxon>Chlorophyceae</taxon>
        <taxon>CS clade</taxon>
        <taxon>Sphaeropleales</taxon>
        <taxon>Selenastraceae</taxon>
        <taxon>Raphidocelis</taxon>
    </lineage>
</organism>
<evidence type="ECO:0008006" key="3">
    <source>
        <dbReference type="Google" id="ProtNLM"/>
    </source>
</evidence>
<keyword evidence="2" id="KW-1185">Reference proteome</keyword>
<name>A0A2V0PED9_9CHLO</name>
<gene>
    <name evidence="1" type="ORF">Rsub_08417</name>
</gene>
<proteinExistence type="predicted"/>
<evidence type="ECO:0000313" key="1">
    <source>
        <dbReference type="EMBL" id="GBF95455.1"/>
    </source>
</evidence>
<dbReference type="EMBL" id="BDRX01000064">
    <property type="protein sequence ID" value="GBF95455.1"/>
    <property type="molecule type" value="Genomic_DNA"/>
</dbReference>
<protein>
    <recommendedName>
        <fullName evidence="3">Translin-associated factor X-interacting protein 1 N-terminal domain-containing protein</fullName>
    </recommendedName>
</protein>
<reference evidence="1 2" key="1">
    <citation type="journal article" date="2018" name="Sci. Rep.">
        <title>Raphidocelis subcapitata (=Pseudokirchneriella subcapitata) provides an insight into genome evolution and environmental adaptations in the Sphaeropleales.</title>
        <authorList>
            <person name="Suzuki S."/>
            <person name="Yamaguchi H."/>
            <person name="Nakajima N."/>
            <person name="Kawachi M."/>
        </authorList>
    </citation>
    <scope>NUCLEOTIDE SEQUENCE [LARGE SCALE GENOMIC DNA]</scope>
    <source>
        <strain evidence="1 2">NIES-35</strain>
    </source>
</reference>
<comment type="caution">
    <text evidence="1">The sequence shown here is derived from an EMBL/GenBank/DDBJ whole genome shotgun (WGS) entry which is preliminary data.</text>
</comment>